<dbReference type="Proteomes" id="UP001152795">
    <property type="component" value="Unassembled WGS sequence"/>
</dbReference>
<evidence type="ECO:0000256" key="1">
    <source>
        <dbReference type="SAM" id="MobiDB-lite"/>
    </source>
</evidence>
<accession>A0A6S7GGG0</accession>
<evidence type="ECO:0000313" key="2">
    <source>
        <dbReference type="EMBL" id="CAB3987946.1"/>
    </source>
</evidence>
<dbReference type="OrthoDB" id="5989696at2759"/>
<evidence type="ECO:0000313" key="3">
    <source>
        <dbReference type="Proteomes" id="UP001152795"/>
    </source>
</evidence>
<dbReference type="EMBL" id="CACRXK020001256">
    <property type="protein sequence ID" value="CAB3987946.1"/>
    <property type="molecule type" value="Genomic_DNA"/>
</dbReference>
<feature type="compositionally biased region" description="Polar residues" evidence="1">
    <location>
        <begin position="225"/>
        <end position="246"/>
    </location>
</feature>
<gene>
    <name evidence="2" type="ORF">PACLA_8A011966</name>
</gene>
<proteinExistence type="predicted"/>
<sequence length="359" mass="39929">MADASAGEVPWCEIPDQTPFEKDNLSPEKILEEITESFGKVVGDAFQEQDATHVDVIKDLVKRDADSCIFQRLKMSYGQAVRFKAKFSYLFPPEKEAIKSGSMKDLPPPLKPTMGQLSSLDPAVKCLYLSKRKQVGMLATAHWKNSFPKFNTPQKRIELVEFASSIAEECSVPAAGFNKEGIAKHIQDYFNEQRDIIKKGNWITPTVLKKPCEKMVISDCKDGESQNNQDDSSENESLPSTISARNSDNDENDSLQDSQSPPCTQSDVLNDPKLTPKACKKIIKAVCGKILDREETVKLLKSKFGMPARSLTSLTPSQLLEVASKKLLKGKYVEIPHDINPSELSKSVCSLTVKKEIEL</sequence>
<dbReference type="AlphaFoldDB" id="A0A6S7GGG0"/>
<organism evidence="2 3">
    <name type="scientific">Paramuricea clavata</name>
    <name type="common">Red gorgonian</name>
    <name type="synonym">Violescent sea-whip</name>
    <dbReference type="NCBI Taxonomy" id="317549"/>
    <lineage>
        <taxon>Eukaryota</taxon>
        <taxon>Metazoa</taxon>
        <taxon>Cnidaria</taxon>
        <taxon>Anthozoa</taxon>
        <taxon>Octocorallia</taxon>
        <taxon>Malacalcyonacea</taxon>
        <taxon>Plexauridae</taxon>
        <taxon>Paramuricea</taxon>
    </lineage>
</organism>
<feature type="compositionally biased region" description="Polar residues" evidence="1">
    <location>
        <begin position="255"/>
        <end position="268"/>
    </location>
</feature>
<protein>
    <submittedName>
        <fullName evidence="2">Uncharacterized protein</fullName>
    </submittedName>
</protein>
<feature type="region of interest" description="Disordered" evidence="1">
    <location>
        <begin position="221"/>
        <end position="270"/>
    </location>
</feature>
<comment type="caution">
    <text evidence="2">The sequence shown here is derived from an EMBL/GenBank/DDBJ whole genome shotgun (WGS) entry which is preliminary data.</text>
</comment>
<reference evidence="2" key="1">
    <citation type="submission" date="2020-04" db="EMBL/GenBank/DDBJ databases">
        <authorList>
            <person name="Alioto T."/>
            <person name="Alioto T."/>
            <person name="Gomez Garrido J."/>
        </authorList>
    </citation>
    <scope>NUCLEOTIDE SEQUENCE</scope>
    <source>
        <strain evidence="2">A484AB</strain>
    </source>
</reference>
<keyword evidence="3" id="KW-1185">Reference proteome</keyword>
<name>A0A6S7GGG0_PARCT</name>